<organism evidence="1">
    <name type="scientific">Favella ehrenbergii</name>
    <dbReference type="NCBI Taxonomy" id="182087"/>
    <lineage>
        <taxon>Eukaryota</taxon>
        <taxon>Sar</taxon>
        <taxon>Alveolata</taxon>
        <taxon>Ciliophora</taxon>
        <taxon>Intramacronucleata</taxon>
        <taxon>Spirotrichea</taxon>
        <taxon>Choreotrichia</taxon>
        <taxon>Tintinnida</taxon>
        <taxon>Xystonellidae</taxon>
        <taxon>Favella</taxon>
    </lineage>
</organism>
<protein>
    <recommendedName>
        <fullName evidence="2">Phosphoglycerate mutase</fullName>
    </recommendedName>
</protein>
<sequence>MSVFEAFQSYYFSEMEAGNSLLAFGHVETLEDFQRRALAFKQKVRDYAKVSVASDEHVLIVTHSRLINCFFDAMKWNEAKNKYDWGLHTEVSDLFKREI</sequence>
<proteinExistence type="predicted"/>
<name>A0A7S3MK32_9SPIT</name>
<accession>A0A7S3MK32</accession>
<dbReference type="AlphaFoldDB" id="A0A7S3MK32"/>
<evidence type="ECO:0000313" key="1">
    <source>
        <dbReference type="EMBL" id="CAE0309370.1"/>
    </source>
</evidence>
<dbReference type="SUPFAM" id="SSF53254">
    <property type="entry name" value="Phosphoglycerate mutase-like"/>
    <property type="match status" value="1"/>
</dbReference>
<gene>
    <name evidence="1" type="ORF">FEHR0123_LOCUS4284</name>
</gene>
<dbReference type="Gene3D" id="3.40.50.1240">
    <property type="entry name" value="Phosphoglycerate mutase-like"/>
    <property type="match status" value="1"/>
</dbReference>
<evidence type="ECO:0008006" key="2">
    <source>
        <dbReference type="Google" id="ProtNLM"/>
    </source>
</evidence>
<reference evidence="1" key="1">
    <citation type="submission" date="2021-01" db="EMBL/GenBank/DDBJ databases">
        <authorList>
            <person name="Corre E."/>
            <person name="Pelletier E."/>
            <person name="Niang G."/>
            <person name="Scheremetjew M."/>
            <person name="Finn R."/>
            <person name="Kale V."/>
            <person name="Holt S."/>
            <person name="Cochrane G."/>
            <person name="Meng A."/>
            <person name="Brown T."/>
            <person name="Cohen L."/>
        </authorList>
    </citation>
    <scope>NUCLEOTIDE SEQUENCE</scope>
    <source>
        <strain evidence="1">Fehren 1</strain>
    </source>
</reference>
<dbReference type="EMBL" id="HBIE01013931">
    <property type="protein sequence ID" value="CAE0309370.1"/>
    <property type="molecule type" value="Transcribed_RNA"/>
</dbReference>
<dbReference type="InterPro" id="IPR029033">
    <property type="entry name" value="His_PPase_superfam"/>
</dbReference>